<accession>A0ABR6HSN8</accession>
<dbReference type="EMBL" id="JACIBX010000015">
    <property type="protein sequence ID" value="MBB3713483.1"/>
    <property type="molecule type" value="Genomic_DNA"/>
</dbReference>
<keyword evidence="3" id="KW-0282">Flagellum</keyword>
<dbReference type="RefSeq" id="WP_183474961.1">
    <property type="nucleotide sequence ID" value="NZ_JACIBX010000015.1"/>
</dbReference>
<dbReference type="PANTHER" id="PTHR34982:SF1">
    <property type="entry name" value="FLAGELLAR ASSEMBLY PROTEIN FLIH"/>
    <property type="match status" value="1"/>
</dbReference>
<gene>
    <name evidence="3" type="ORF">FHS00_003087</name>
</gene>
<evidence type="ECO:0000313" key="3">
    <source>
        <dbReference type="EMBL" id="MBB3713483.1"/>
    </source>
</evidence>
<dbReference type="PANTHER" id="PTHR34982">
    <property type="entry name" value="YOP PROTEINS TRANSLOCATION PROTEIN L"/>
    <property type="match status" value="1"/>
</dbReference>
<comment type="caution">
    <text evidence="3">The sequence shown here is derived from an EMBL/GenBank/DDBJ whole genome shotgun (WGS) entry which is preliminary data.</text>
</comment>
<proteinExistence type="predicted"/>
<keyword evidence="4" id="KW-1185">Reference proteome</keyword>
<keyword evidence="2" id="KW-0653">Protein transport</keyword>
<keyword evidence="3" id="KW-0966">Cell projection</keyword>
<sequence length="216" mass="23033">MSIFERDFDSEIAQERQLARRGATARHSDDALQAAVAEARAAALAQGRAEGRAEAEAEARAAEAASRAAALERIAARLGEVMDDAARHRAALETQLLSYAATTAETVLPEILASRAEVRALAQIRRGLRLGLDSSRLEIALPPGAKELRAEVEALLATQGLTGRTTLTEDAGLAPGDARVVWDGGRLDYSFAGICDAILGTLRARTRTHPEPEDRT</sequence>
<evidence type="ECO:0000313" key="4">
    <source>
        <dbReference type="Proteomes" id="UP000576152"/>
    </source>
</evidence>
<reference evidence="3 4" key="1">
    <citation type="submission" date="2020-08" db="EMBL/GenBank/DDBJ databases">
        <title>Genomic Encyclopedia of Type Strains, Phase III (KMG-III): the genomes of soil and plant-associated and newly described type strains.</title>
        <authorList>
            <person name="Whitman W."/>
        </authorList>
    </citation>
    <scope>NUCLEOTIDE SEQUENCE [LARGE SCALE GENOMIC DNA]</scope>
    <source>
        <strain evidence="3 4">CECT 8572</strain>
    </source>
</reference>
<protein>
    <submittedName>
        <fullName evidence="3">Flagellar assembly protein FliH</fullName>
    </submittedName>
</protein>
<dbReference type="Proteomes" id="UP000576152">
    <property type="component" value="Unassembled WGS sequence"/>
</dbReference>
<evidence type="ECO:0000256" key="1">
    <source>
        <dbReference type="ARBA" id="ARBA00022448"/>
    </source>
</evidence>
<dbReference type="InterPro" id="IPR051472">
    <property type="entry name" value="T3SS_Stator/FliH"/>
</dbReference>
<evidence type="ECO:0000256" key="2">
    <source>
        <dbReference type="ARBA" id="ARBA00022927"/>
    </source>
</evidence>
<organism evidence="3 4">
    <name type="scientific">Limimaricola variabilis</name>
    <dbReference type="NCBI Taxonomy" id="1492771"/>
    <lineage>
        <taxon>Bacteria</taxon>
        <taxon>Pseudomonadati</taxon>
        <taxon>Pseudomonadota</taxon>
        <taxon>Alphaproteobacteria</taxon>
        <taxon>Rhodobacterales</taxon>
        <taxon>Paracoccaceae</taxon>
        <taxon>Limimaricola</taxon>
    </lineage>
</organism>
<name>A0ABR6HSN8_9RHOB</name>
<keyword evidence="1" id="KW-0813">Transport</keyword>
<keyword evidence="3" id="KW-0969">Cilium</keyword>